<dbReference type="InterPro" id="IPR011234">
    <property type="entry name" value="Fumarylacetoacetase-like_C"/>
</dbReference>
<dbReference type="SUPFAM" id="SSF56529">
    <property type="entry name" value="FAH"/>
    <property type="match status" value="1"/>
</dbReference>
<dbReference type="PANTHER" id="PTHR30143:SF0">
    <property type="entry name" value="2-KETO-4-PENTENOATE HYDRATASE"/>
    <property type="match status" value="1"/>
</dbReference>
<reference evidence="3 4" key="1">
    <citation type="submission" date="2017-07" db="EMBL/GenBank/DDBJ databases">
        <title>Leptospira spp. isolated from tropical soils.</title>
        <authorList>
            <person name="Thibeaux R."/>
            <person name="Iraola G."/>
            <person name="Ferres I."/>
            <person name="Bierque E."/>
            <person name="Girault D."/>
            <person name="Soupe-Gilbert M.-E."/>
            <person name="Picardeau M."/>
            <person name="Goarant C."/>
        </authorList>
    </citation>
    <scope>NUCLEOTIDE SEQUENCE [LARGE SCALE GENOMIC DNA]</scope>
    <source>
        <strain evidence="3 4">MCA1-C-A1</strain>
    </source>
</reference>
<dbReference type="GO" id="GO:0008684">
    <property type="term" value="F:2-oxopent-4-enoate hydratase activity"/>
    <property type="evidence" value="ECO:0007669"/>
    <property type="project" value="TreeGrafter"/>
</dbReference>
<evidence type="ECO:0000256" key="1">
    <source>
        <dbReference type="ARBA" id="ARBA00023239"/>
    </source>
</evidence>
<gene>
    <name evidence="3" type="ORF">CH357_08440</name>
</gene>
<proteinExistence type="predicted"/>
<dbReference type="Pfam" id="PF01557">
    <property type="entry name" value="FAA_hydrolase"/>
    <property type="match status" value="1"/>
</dbReference>
<comment type="caution">
    <text evidence="3">The sequence shown here is derived from an EMBL/GenBank/DDBJ whole genome shotgun (WGS) entry which is preliminary data.</text>
</comment>
<dbReference type="AlphaFoldDB" id="A0A2M9XDM4"/>
<dbReference type="Proteomes" id="UP000232196">
    <property type="component" value="Unassembled WGS sequence"/>
</dbReference>
<dbReference type="Gene3D" id="3.90.850.10">
    <property type="entry name" value="Fumarylacetoacetase-like, C-terminal domain"/>
    <property type="match status" value="1"/>
</dbReference>
<evidence type="ECO:0000259" key="2">
    <source>
        <dbReference type="Pfam" id="PF01557"/>
    </source>
</evidence>
<dbReference type="EMBL" id="NPDN01000004">
    <property type="protein sequence ID" value="PJZ25672.1"/>
    <property type="molecule type" value="Genomic_DNA"/>
</dbReference>
<name>A0A2M9XDM4_9LEPT</name>
<dbReference type="InterPro" id="IPR050772">
    <property type="entry name" value="Hydratase-Decarb/MhpD_sf"/>
</dbReference>
<protein>
    <submittedName>
        <fullName evidence="3">2-keto-4-pentenoate hydratase</fullName>
    </submittedName>
</protein>
<keyword evidence="4" id="KW-1185">Reference proteome</keyword>
<organism evidence="3 4">
    <name type="scientific">Leptospira hartskeerlii</name>
    <dbReference type="NCBI Taxonomy" id="2023177"/>
    <lineage>
        <taxon>Bacteria</taxon>
        <taxon>Pseudomonadati</taxon>
        <taxon>Spirochaetota</taxon>
        <taxon>Spirochaetia</taxon>
        <taxon>Leptospirales</taxon>
        <taxon>Leptospiraceae</taxon>
        <taxon>Leptospira</taxon>
    </lineage>
</organism>
<dbReference type="GO" id="GO:0005737">
    <property type="term" value="C:cytoplasm"/>
    <property type="evidence" value="ECO:0007669"/>
    <property type="project" value="TreeGrafter"/>
</dbReference>
<feature type="domain" description="Fumarylacetoacetase-like C-terminal" evidence="2">
    <location>
        <begin position="104"/>
        <end position="261"/>
    </location>
</feature>
<accession>A0A2M9XDM4</accession>
<dbReference type="OrthoDB" id="9792137at2"/>
<keyword evidence="1" id="KW-0456">Lyase</keyword>
<evidence type="ECO:0000313" key="3">
    <source>
        <dbReference type="EMBL" id="PJZ25672.1"/>
    </source>
</evidence>
<dbReference type="PANTHER" id="PTHR30143">
    <property type="entry name" value="ACID HYDRATASE"/>
    <property type="match status" value="1"/>
</dbReference>
<evidence type="ECO:0000313" key="4">
    <source>
        <dbReference type="Proteomes" id="UP000232196"/>
    </source>
</evidence>
<sequence length="264" mass="28359">MGDLEDSSNIRLAAFALREARKNRKAIPPITQTYGIHGLEISYEIAKINNAERLRTGAKEIGKKIGLTSKAVQIQLGVDQPDFGTLFSDMEYLDSDEVPTSKLLQPKVEAEIAFVLANDIQGSISSYGEFLNSILYALPALEIVDSAIENWKIKLEDTVADNASCGLFVLGNQPVTLGNLDLAGVGMVLRKNGAVESVGSGAACLNHPLRAAYWLAKNLIERGQSLKEGEIILSGALGPMVSIRSGDDLDAEIKGLGRVSCKMI</sequence>
<dbReference type="InterPro" id="IPR036663">
    <property type="entry name" value="Fumarylacetoacetase_C_sf"/>
</dbReference>
<dbReference type="RefSeq" id="WP_100706315.1">
    <property type="nucleotide sequence ID" value="NZ_NPDL01000001.1"/>
</dbReference>